<dbReference type="InterPro" id="IPR011335">
    <property type="entry name" value="Restrct_endonuc-II-like"/>
</dbReference>
<dbReference type="OrthoDB" id="9798754at2"/>
<reference evidence="2 3" key="1">
    <citation type="submission" date="2019-07" db="EMBL/GenBank/DDBJ databases">
        <title>Full genome sequence of Devosia sp. Gsoil 520.</title>
        <authorList>
            <person name="Im W.-T."/>
        </authorList>
    </citation>
    <scope>NUCLEOTIDE SEQUENCE [LARGE SCALE GENOMIC DNA]</scope>
    <source>
        <strain evidence="2 3">Gsoil 520</strain>
    </source>
</reference>
<dbReference type="GO" id="GO:0004519">
    <property type="term" value="F:endonuclease activity"/>
    <property type="evidence" value="ECO:0007669"/>
    <property type="project" value="UniProtKB-KW"/>
</dbReference>
<dbReference type="InterPro" id="IPR047216">
    <property type="entry name" value="Endonuclease_DUF559_bact"/>
</dbReference>
<accession>A0A5B8LQH2</accession>
<keyword evidence="2" id="KW-0540">Nuclease</keyword>
<dbReference type="InterPro" id="IPR007569">
    <property type="entry name" value="DUF559"/>
</dbReference>
<organism evidence="2 3">
    <name type="scientific">Devosia ginsengisoli</name>
    <dbReference type="NCBI Taxonomy" id="400770"/>
    <lineage>
        <taxon>Bacteria</taxon>
        <taxon>Pseudomonadati</taxon>
        <taxon>Pseudomonadota</taxon>
        <taxon>Alphaproteobacteria</taxon>
        <taxon>Hyphomicrobiales</taxon>
        <taxon>Devosiaceae</taxon>
        <taxon>Devosia</taxon>
    </lineage>
</organism>
<evidence type="ECO:0000259" key="1">
    <source>
        <dbReference type="Pfam" id="PF04480"/>
    </source>
</evidence>
<dbReference type="PANTHER" id="PTHR38590">
    <property type="entry name" value="BLL0828 PROTEIN"/>
    <property type="match status" value="1"/>
</dbReference>
<dbReference type="PANTHER" id="PTHR38590:SF1">
    <property type="entry name" value="BLL0828 PROTEIN"/>
    <property type="match status" value="1"/>
</dbReference>
<dbReference type="SUPFAM" id="SSF52980">
    <property type="entry name" value="Restriction endonuclease-like"/>
    <property type="match status" value="1"/>
</dbReference>
<protein>
    <submittedName>
        <fullName evidence="2">Endonuclease domain-containing protein</fullName>
    </submittedName>
</protein>
<keyword evidence="3" id="KW-1185">Reference proteome</keyword>
<dbReference type="KEGG" id="dea:FPZ08_02420"/>
<evidence type="ECO:0000313" key="3">
    <source>
        <dbReference type="Proteomes" id="UP000315364"/>
    </source>
</evidence>
<dbReference type="Gene3D" id="3.40.960.10">
    <property type="entry name" value="VSR Endonuclease"/>
    <property type="match status" value="1"/>
</dbReference>
<dbReference type="Pfam" id="PF04480">
    <property type="entry name" value="DUF559"/>
    <property type="match status" value="1"/>
</dbReference>
<gene>
    <name evidence="2" type="ORF">FPZ08_02420</name>
</gene>
<sequence>MHKRARTDWRTAKTPHLRTFAKTMRHAPTEAEQKLGLLLRNRRFVGYKFRRQLPVGQYIVDFACLSAKLIVEADGSQHAESATDVTRDAYLRSQGFRLLRLRNDHIVTRPDDILDVIWTALHATPETP</sequence>
<keyword evidence="2" id="KW-0255">Endonuclease</keyword>
<dbReference type="Proteomes" id="UP000315364">
    <property type="component" value="Chromosome"/>
</dbReference>
<dbReference type="EMBL" id="CP042304">
    <property type="protein sequence ID" value="QDZ09702.1"/>
    <property type="molecule type" value="Genomic_DNA"/>
</dbReference>
<dbReference type="RefSeq" id="WP_146288511.1">
    <property type="nucleotide sequence ID" value="NZ_CP042304.1"/>
</dbReference>
<evidence type="ECO:0000313" key="2">
    <source>
        <dbReference type="EMBL" id="QDZ09702.1"/>
    </source>
</evidence>
<name>A0A5B8LQH2_9HYPH</name>
<proteinExistence type="predicted"/>
<dbReference type="AlphaFoldDB" id="A0A5B8LQH2"/>
<feature type="domain" description="DUF559" evidence="1">
    <location>
        <begin position="17"/>
        <end position="121"/>
    </location>
</feature>
<dbReference type="CDD" id="cd01038">
    <property type="entry name" value="Endonuclease_DUF559"/>
    <property type="match status" value="1"/>
</dbReference>
<keyword evidence="2" id="KW-0378">Hydrolase</keyword>